<keyword evidence="1" id="KW-0472">Membrane</keyword>
<organism evidence="2 3">
    <name type="scientific">Comamonas thiooxydans</name>
    <dbReference type="NCBI Taxonomy" id="363952"/>
    <lineage>
        <taxon>Bacteria</taxon>
        <taxon>Pseudomonadati</taxon>
        <taxon>Pseudomonadota</taxon>
        <taxon>Betaproteobacteria</taxon>
        <taxon>Burkholderiales</taxon>
        <taxon>Comamonadaceae</taxon>
        <taxon>Comamonas</taxon>
    </lineage>
</organism>
<comment type="caution">
    <text evidence="2">The sequence shown here is derived from an EMBL/GenBank/DDBJ whole genome shotgun (WGS) entry which is preliminary data.</text>
</comment>
<dbReference type="AlphaFoldDB" id="A0A0E3BMN0"/>
<keyword evidence="1" id="KW-0812">Transmembrane</keyword>
<keyword evidence="1" id="KW-1133">Transmembrane helix</keyword>
<proteinExistence type="predicted"/>
<dbReference type="Proteomes" id="UP000029549">
    <property type="component" value="Unassembled WGS sequence"/>
</dbReference>
<reference evidence="2 3" key="1">
    <citation type="submission" date="2013-09" db="EMBL/GenBank/DDBJ databases">
        <title>High correlation between genotypes and phenotypes of environmental bacteria Comamonas testosteroni strains.</title>
        <authorList>
            <person name="Liu L."/>
            <person name="Zhu W."/>
            <person name="Xia X."/>
            <person name="Xu B."/>
            <person name="Luo M."/>
            <person name="Wang G."/>
        </authorList>
    </citation>
    <scope>NUCLEOTIDE SEQUENCE [LARGE SCALE GENOMIC DNA]</scope>
    <source>
        <strain evidence="2 3">DF2</strain>
    </source>
</reference>
<dbReference type="EMBL" id="AWTP01000156">
    <property type="protein sequence ID" value="KGH04446.1"/>
    <property type="molecule type" value="Genomic_DNA"/>
</dbReference>
<sequence length="117" mass="13245">MSTCIQGEDTSIPPGQEEMGIAFCCQSWIDSCGDLLLILHIDGSQNEKSPRRRAVMLRKLRLSVAARKWLTLFLFEVLRRRRAAASAAFVWIGIAHLVAPHKKARTRRAMAIGWRDL</sequence>
<protein>
    <submittedName>
        <fullName evidence="2">Uncharacterized protein</fullName>
    </submittedName>
</protein>
<name>A0A0E3BMN0_9BURK</name>
<feature type="transmembrane region" description="Helical" evidence="1">
    <location>
        <begin position="83"/>
        <end position="100"/>
    </location>
</feature>
<evidence type="ECO:0000313" key="2">
    <source>
        <dbReference type="EMBL" id="KGH04446.1"/>
    </source>
</evidence>
<evidence type="ECO:0000313" key="3">
    <source>
        <dbReference type="Proteomes" id="UP000029549"/>
    </source>
</evidence>
<evidence type="ECO:0000256" key="1">
    <source>
        <dbReference type="SAM" id="Phobius"/>
    </source>
</evidence>
<keyword evidence="3" id="KW-1185">Reference proteome</keyword>
<gene>
    <name evidence="2" type="ORF">P608_24550</name>
</gene>
<accession>A0A0E3BMN0</accession>